<gene>
    <name evidence="1" type="ORF">RFULGI_LOCUS14214</name>
</gene>
<dbReference type="OrthoDB" id="2407075at2759"/>
<organism evidence="1 2">
    <name type="scientific">Racocetra fulgida</name>
    <dbReference type="NCBI Taxonomy" id="60492"/>
    <lineage>
        <taxon>Eukaryota</taxon>
        <taxon>Fungi</taxon>
        <taxon>Fungi incertae sedis</taxon>
        <taxon>Mucoromycota</taxon>
        <taxon>Glomeromycotina</taxon>
        <taxon>Glomeromycetes</taxon>
        <taxon>Diversisporales</taxon>
        <taxon>Gigasporaceae</taxon>
        <taxon>Racocetra</taxon>
    </lineage>
</organism>
<proteinExistence type="predicted"/>
<keyword evidence="2" id="KW-1185">Reference proteome</keyword>
<comment type="caution">
    <text evidence="1">The sequence shown here is derived from an EMBL/GenBank/DDBJ whole genome shotgun (WGS) entry which is preliminary data.</text>
</comment>
<dbReference type="AlphaFoldDB" id="A0A9N9J1P2"/>
<evidence type="ECO:0000313" key="2">
    <source>
        <dbReference type="Proteomes" id="UP000789396"/>
    </source>
</evidence>
<feature type="non-terminal residue" evidence="1">
    <location>
        <position position="217"/>
    </location>
</feature>
<feature type="non-terminal residue" evidence="1">
    <location>
        <position position="1"/>
    </location>
</feature>
<evidence type="ECO:0000313" key="1">
    <source>
        <dbReference type="EMBL" id="CAG8759694.1"/>
    </source>
</evidence>
<dbReference type="EMBL" id="CAJVPZ010040472">
    <property type="protein sequence ID" value="CAG8759694.1"/>
    <property type="molecule type" value="Genomic_DNA"/>
</dbReference>
<name>A0A9N9J1P2_9GLOM</name>
<accession>A0A9N9J1P2</accession>
<reference evidence="1" key="1">
    <citation type="submission" date="2021-06" db="EMBL/GenBank/DDBJ databases">
        <authorList>
            <person name="Kallberg Y."/>
            <person name="Tangrot J."/>
            <person name="Rosling A."/>
        </authorList>
    </citation>
    <scope>NUCLEOTIDE SEQUENCE</scope>
    <source>
        <strain evidence="1">IN212</strain>
    </source>
</reference>
<protein>
    <submittedName>
        <fullName evidence="1">15227_t:CDS:1</fullName>
    </submittedName>
</protein>
<dbReference type="Proteomes" id="UP000789396">
    <property type="component" value="Unassembled WGS sequence"/>
</dbReference>
<sequence length="217" mass="25615">SQNNEFNNNNFDIELVKINIDQLSQFIEEFVAAENQEFELNILFDINREMNSVSQVAKKLYEIIENSDTYIKCKHLFNHEQPAISTGVPKEIITEIQQNCHLDPLQLRFYLSAHFDLKNITFKQIYYWWTISIQSKYQKHKNPIQSAILLLQEQFQNCQLLMSINNNTLTAIAFSTPNFQYLKSVKEIHIDATYKTSKGYFELYRIIGEYQKTGFAF</sequence>